<evidence type="ECO:0000256" key="1">
    <source>
        <dbReference type="ARBA" id="ARBA00004141"/>
    </source>
</evidence>
<dbReference type="InParanoid" id="A0A2Y9E875"/>
<keyword evidence="6" id="KW-1185">Reference proteome</keyword>
<proteinExistence type="predicted"/>
<keyword evidence="2 4" id="KW-0812">Transmembrane</keyword>
<dbReference type="Pfam" id="PF25452">
    <property type="entry name" value="TM225"/>
    <property type="match status" value="1"/>
</dbReference>
<evidence type="ECO:0000313" key="6">
    <source>
        <dbReference type="Proteomes" id="UP000248480"/>
    </source>
</evidence>
<organism evidence="6 7">
    <name type="scientific">Trichechus manatus latirostris</name>
    <name type="common">Florida manatee</name>
    <dbReference type="NCBI Taxonomy" id="127582"/>
    <lineage>
        <taxon>Eukaryota</taxon>
        <taxon>Metazoa</taxon>
        <taxon>Chordata</taxon>
        <taxon>Craniata</taxon>
        <taxon>Vertebrata</taxon>
        <taxon>Euteleostomi</taxon>
        <taxon>Mammalia</taxon>
        <taxon>Eutheria</taxon>
        <taxon>Afrotheria</taxon>
        <taxon>Sirenia</taxon>
        <taxon>Trichechidae</taxon>
        <taxon>Trichechus</taxon>
    </lineage>
</organism>
<dbReference type="Proteomes" id="UP000248480">
    <property type="component" value="Unplaced"/>
</dbReference>
<gene>
    <name evidence="7" type="primary">TMEM225</name>
</gene>
<dbReference type="Gene3D" id="1.20.140.150">
    <property type="match status" value="1"/>
</dbReference>
<dbReference type="STRING" id="127582.A0A2Y9E875"/>
<reference evidence="7" key="1">
    <citation type="submission" date="2025-08" db="UniProtKB">
        <authorList>
            <consortium name="RefSeq"/>
        </authorList>
    </citation>
    <scope>IDENTIFICATION</scope>
</reference>
<keyword evidence="4" id="KW-1133">Transmembrane helix</keyword>
<dbReference type="OrthoDB" id="9833398at2759"/>
<dbReference type="CTD" id="338661"/>
<accession>A0A2Y9E875</accession>
<keyword evidence="3 4" id="KW-0472">Membrane</keyword>
<name>A0A2Y9E875_TRIMA</name>
<dbReference type="KEGG" id="tmu:101353203"/>
<evidence type="ECO:0000256" key="3">
    <source>
        <dbReference type="ARBA" id="ARBA00023136"/>
    </source>
</evidence>
<feature type="domain" description="Transmembrane protein 225" evidence="5">
    <location>
        <begin position="1"/>
        <end position="163"/>
    </location>
</feature>
<feature type="transmembrane region" description="Helical" evidence="4">
    <location>
        <begin position="139"/>
        <end position="160"/>
    </location>
</feature>
<dbReference type="PANTHER" id="PTHR36477:SF1">
    <property type="entry name" value="TRANSMEMBRANE PROTEIN 225"/>
    <property type="match status" value="1"/>
</dbReference>
<sequence>MVDISIRSIQTTNMILSSLSLVILVMGTIAEKWVELKLEAKKITINHSPWMLCCITTWPEDDLEVVRIMMILTLSLSFLLNLVLGMEFTYLIPQTKYIHFITAFLSFLTGILLLSALLLYHHKLRQGQSVYYSSYKITWIPYTAYVIVTFFVTCGILSILNSLQFVKHFTCLNIINKSDRERNEVPQSGNSIKVISTADPSIKPRSIVRLHSVSVKGDVLDKSPPVQVRRVTWAL</sequence>
<dbReference type="PANTHER" id="PTHR36477">
    <property type="entry name" value="TRANSMEMBRANE PROTEIN 225"/>
    <property type="match status" value="1"/>
</dbReference>
<evidence type="ECO:0000256" key="2">
    <source>
        <dbReference type="ARBA" id="ARBA00022692"/>
    </source>
</evidence>
<evidence type="ECO:0000259" key="5">
    <source>
        <dbReference type="Pfam" id="PF25452"/>
    </source>
</evidence>
<feature type="transmembrane region" description="Helical" evidence="4">
    <location>
        <begin position="97"/>
        <end position="119"/>
    </location>
</feature>
<comment type="subcellular location">
    <subcellularLocation>
        <location evidence="1">Membrane</location>
        <topology evidence="1">Multi-pass membrane protein</topology>
    </subcellularLocation>
</comment>
<dbReference type="AlphaFoldDB" id="A0A2Y9E875"/>
<feature type="transmembrane region" description="Helical" evidence="4">
    <location>
        <begin position="12"/>
        <end position="30"/>
    </location>
</feature>
<protein>
    <submittedName>
        <fullName evidence="7">Transmembrane protein 225</fullName>
    </submittedName>
</protein>
<evidence type="ECO:0000256" key="4">
    <source>
        <dbReference type="SAM" id="Phobius"/>
    </source>
</evidence>
<dbReference type="GO" id="GO:0016020">
    <property type="term" value="C:membrane"/>
    <property type="evidence" value="ECO:0007669"/>
    <property type="project" value="UniProtKB-SubCell"/>
</dbReference>
<dbReference type="InterPro" id="IPR057351">
    <property type="entry name" value="TM225_dom"/>
</dbReference>
<dbReference type="RefSeq" id="XP_004389061.1">
    <property type="nucleotide sequence ID" value="XM_004389004.1"/>
</dbReference>
<dbReference type="InterPro" id="IPR033542">
    <property type="entry name" value="TM225"/>
</dbReference>
<feature type="transmembrane region" description="Helical" evidence="4">
    <location>
        <begin position="65"/>
        <end position="85"/>
    </location>
</feature>
<dbReference type="GeneID" id="101353203"/>
<evidence type="ECO:0000313" key="7">
    <source>
        <dbReference type="RefSeq" id="XP_004389061.1"/>
    </source>
</evidence>